<evidence type="ECO:0000256" key="4">
    <source>
        <dbReference type="SAM" id="Coils"/>
    </source>
</evidence>
<dbReference type="OrthoDB" id="29684at2759"/>
<dbReference type="GeneID" id="14919596"/>
<dbReference type="Pfam" id="PF13432">
    <property type="entry name" value="TPR_16"/>
    <property type="match status" value="1"/>
</dbReference>
<name>L8H0N3_ACACF</name>
<dbReference type="AlphaFoldDB" id="L8H0N3"/>
<dbReference type="STRING" id="1257118.L8H0N3"/>
<dbReference type="GO" id="GO:0051879">
    <property type="term" value="F:Hsp90 protein binding"/>
    <property type="evidence" value="ECO:0007669"/>
    <property type="project" value="TreeGrafter"/>
</dbReference>
<feature type="repeat" description="TPR" evidence="3">
    <location>
        <begin position="226"/>
        <end position="259"/>
    </location>
</feature>
<dbReference type="Proteomes" id="UP000011083">
    <property type="component" value="Unassembled WGS sequence"/>
</dbReference>
<feature type="repeat" description="TPR" evidence="3">
    <location>
        <begin position="158"/>
        <end position="191"/>
    </location>
</feature>
<dbReference type="VEuPathDB" id="AmoebaDB:ACA1_150720"/>
<protein>
    <submittedName>
        <fullName evidence="6">Tetratricopeptide repeat domain containing protein</fullName>
    </submittedName>
</protein>
<evidence type="ECO:0000256" key="3">
    <source>
        <dbReference type="PROSITE-ProRule" id="PRU00339"/>
    </source>
</evidence>
<dbReference type="PANTHER" id="PTHR22904:SF523">
    <property type="entry name" value="STRESS-INDUCED-PHOSPHOPROTEIN 1"/>
    <property type="match status" value="1"/>
</dbReference>
<feature type="coiled-coil region" evidence="4">
    <location>
        <begin position="239"/>
        <end position="278"/>
    </location>
</feature>
<evidence type="ECO:0000256" key="1">
    <source>
        <dbReference type="ARBA" id="ARBA00022737"/>
    </source>
</evidence>
<dbReference type="Gene3D" id="1.25.40.10">
    <property type="entry name" value="Tetratricopeptide repeat domain"/>
    <property type="match status" value="2"/>
</dbReference>
<dbReference type="RefSeq" id="XP_004340856.1">
    <property type="nucleotide sequence ID" value="XM_004340808.1"/>
</dbReference>
<dbReference type="InterPro" id="IPR011990">
    <property type="entry name" value="TPR-like_helical_dom_sf"/>
</dbReference>
<gene>
    <name evidence="6" type="ORF">ACA1_150720</name>
</gene>
<proteinExistence type="predicted"/>
<dbReference type="PROSITE" id="PS50005">
    <property type="entry name" value="TPR"/>
    <property type="match status" value="3"/>
</dbReference>
<evidence type="ECO:0000256" key="2">
    <source>
        <dbReference type="ARBA" id="ARBA00022803"/>
    </source>
</evidence>
<dbReference type="Pfam" id="PF13181">
    <property type="entry name" value="TPR_8"/>
    <property type="match status" value="1"/>
</dbReference>
<dbReference type="EMBL" id="KB007942">
    <property type="protein sequence ID" value="ELR18800.1"/>
    <property type="molecule type" value="Genomic_DNA"/>
</dbReference>
<dbReference type="SUPFAM" id="SSF48452">
    <property type="entry name" value="TPR-like"/>
    <property type="match status" value="2"/>
</dbReference>
<keyword evidence="1" id="KW-0677">Repeat</keyword>
<dbReference type="PANTHER" id="PTHR22904">
    <property type="entry name" value="TPR REPEAT CONTAINING PROTEIN"/>
    <property type="match status" value="1"/>
</dbReference>
<evidence type="ECO:0000313" key="6">
    <source>
        <dbReference type="EMBL" id="ELR18800.1"/>
    </source>
</evidence>
<dbReference type="SMART" id="SM00028">
    <property type="entry name" value="TPR"/>
    <property type="match status" value="6"/>
</dbReference>
<dbReference type="InterPro" id="IPR019734">
    <property type="entry name" value="TPR_rpt"/>
</dbReference>
<keyword evidence="4" id="KW-0175">Coiled coil</keyword>
<feature type="region of interest" description="Disordered" evidence="5">
    <location>
        <begin position="122"/>
        <end position="157"/>
    </location>
</feature>
<evidence type="ECO:0000313" key="7">
    <source>
        <dbReference type="Proteomes" id="UP000011083"/>
    </source>
</evidence>
<sequence length="447" mass="50056">MEAAEELFQRANALFVDEDYAGALQAYSQAIDQSPQPRADHFAARAAAHLYMRNQMEALDDCSRAIQLDPTHDKAHLRKGIALFELGEYEMAHKVFVRGKRINQKSPGWCDWIKRCEEAIQNEQGTSHPRQRKPEAAPTPSAPRPGSKVVSEADKKKAEQEKVLGNTAFGKKEFKKAVLHYSTAITLDPDNHVYYSNRSMVNARLGAHSRALEDALATVALSPSWPKGYYRQGTALMALDRHAEAVDALQKSLDLAHEEKEKEEINRALQQAIELARLQSHPAYAELKQASKLRDRAISETLKTNIAKLRTEEFAKAITSLTVNLGTRWRCMRVVVVDDEGVLLRIQTPNSFLPSDKSIIAKLQSGDAKLAQLFVHVDKSTTPTAHRQEYVFEEWRPTQPQRNSALPSLSNLTSKPLTVLQKKVLELTAAEANAMHLLNTFIPGLLQ</sequence>
<dbReference type="KEGG" id="acan:ACA1_150720"/>
<organism evidence="6 7">
    <name type="scientific">Acanthamoeba castellanii (strain ATCC 30010 / Neff)</name>
    <dbReference type="NCBI Taxonomy" id="1257118"/>
    <lineage>
        <taxon>Eukaryota</taxon>
        <taxon>Amoebozoa</taxon>
        <taxon>Discosea</taxon>
        <taxon>Longamoebia</taxon>
        <taxon>Centramoebida</taxon>
        <taxon>Acanthamoebidae</taxon>
        <taxon>Acanthamoeba</taxon>
    </lineage>
</organism>
<accession>L8H0N3</accession>
<feature type="repeat" description="TPR" evidence="3">
    <location>
        <begin position="4"/>
        <end position="37"/>
    </location>
</feature>
<evidence type="ECO:0000256" key="5">
    <source>
        <dbReference type="SAM" id="MobiDB-lite"/>
    </source>
</evidence>
<keyword evidence="2 3" id="KW-0802">TPR repeat</keyword>
<reference evidence="6 7" key="1">
    <citation type="journal article" date="2013" name="Genome Biol.">
        <title>Genome of Acanthamoeba castellanii highlights extensive lateral gene transfer and early evolution of tyrosine kinase signaling.</title>
        <authorList>
            <person name="Clarke M."/>
            <person name="Lohan A.J."/>
            <person name="Liu B."/>
            <person name="Lagkouvardos I."/>
            <person name="Roy S."/>
            <person name="Zafar N."/>
            <person name="Bertelli C."/>
            <person name="Schilde C."/>
            <person name="Kianianmomeni A."/>
            <person name="Burglin T.R."/>
            <person name="Frech C."/>
            <person name="Turcotte B."/>
            <person name="Kopec K.O."/>
            <person name="Synnott J.M."/>
            <person name="Choo C."/>
            <person name="Paponov I."/>
            <person name="Finkler A."/>
            <person name="Soon Heng Tan C."/>
            <person name="Hutchins A.P."/>
            <person name="Weinmeier T."/>
            <person name="Rattei T."/>
            <person name="Chu J.S."/>
            <person name="Gimenez G."/>
            <person name="Irimia M."/>
            <person name="Rigden D.J."/>
            <person name="Fitzpatrick D.A."/>
            <person name="Lorenzo-Morales J."/>
            <person name="Bateman A."/>
            <person name="Chiu C.H."/>
            <person name="Tang P."/>
            <person name="Hegemann P."/>
            <person name="Fromm H."/>
            <person name="Raoult D."/>
            <person name="Greub G."/>
            <person name="Miranda-Saavedra D."/>
            <person name="Chen N."/>
            <person name="Nash P."/>
            <person name="Ginger M.L."/>
            <person name="Horn M."/>
            <person name="Schaap P."/>
            <person name="Caler L."/>
            <person name="Loftus B."/>
        </authorList>
    </citation>
    <scope>NUCLEOTIDE SEQUENCE [LARGE SCALE GENOMIC DNA]</scope>
    <source>
        <strain evidence="6 7">Neff</strain>
    </source>
</reference>
<keyword evidence="7" id="KW-1185">Reference proteome</keyword>